<dbReference type="Pfam" id="PF07736">
    <property type="entry name" value="CM_1"/>
    <property type="match status" value="1"/>
</dbReference>
<evidence type="ECO:0000313" key="4">
    <source>
        <dbReference type="EMBL" id="SHK48138.1"/>
    </source>
</evidence>
<dbReference type="GO" id="GO:0004106">
    <property type="term" value="F:chorismate mutase activity"/>
    <property type="evidence" value="ECO:0007669"/>
    <property type="project" value="UniProtKB-UniRule"/>
</dbReference>
<dbReference type="Proteomes" id="UP000183997">
    <property type="component" value="Unassembled WGS sequence"/>
</dbReference>
<feature type="binding site" evidence="2">
    <location>
        <position position="90"/>
    </location>
    <ligand>
        <name>prephenate</name>
        <dbReference type="ChEBI" id="CHEBI:29934"/>
    </ligand>
</feature>
<dbReference type="OrthoDB" id="9802232at2"/>
<keyword evidence="2 3" id="KW-0028">Amino-acid biosynthesis</keyword>
<dbReference type="UniPathway" id="UPA00120">
    <property type="reaction ID" value="UER00203"/>
</dbReference>
<dbReference type="AlphaFoldDB" id="A0A1M6SU91"/>
<dbReference type="EC" id="5.4.99.5" evidence="1 3"/>
<evidence type="ECO:0000256" key="2">
    <source>
        <dbReference type="PIRSR" id="PIRSR005965-1"/>
    </source>
</evidence>
<gene>
    <name evidence="4" type="ORF">SAMN02745123_02023</name>
</gene>
<dbReference type="GO" id="GO:0046417">
    <property type="term" value="P:chorismate metabolic process"/>
    <property type="evidence" value="ECO:0007669"/>
    <property type="project" value="TreeGrafter"/>
</dbReference>
<reference evidence="5" key="1">
    <citation type="submission" date="2016-11" db="EMBL/GenBank/DDBJ databases">
        <authorList>
            <person name="Varghese N."/>
            <person name="Submissions S."/>
        </authorList>
    </citation>
    <scope>NUCLEOTIDE SEQUENCE [LARGE SCALE GENOMIC DNA]</scope>
    <source>
        <strain evidence="5">DSM 10349</strain>
    </source>
</reference>
<dbReference type="SUPFAM" id="SSF55298">
    <property type="entry name" value="YjgF-like"/>
    <property type="match status" value="1"/>
</dbReference>
<dbReference type="RefSeq" id="WP_072913809.1">
    <property type="nucleotide sequence ID" value="NZ_FRAR01000014.1"/>
</dbReference>
<dbReference type="CDD" id="cd02185">
    <property type="entry name" value="AroH"/>
    <property type="match status" value="1"/>
</dbReference>
<dbReference type="NCBIfam" id="TIGR01796">
    <property type="entry name" value="CM_mono_aroH"/>
    <property type="match status" value="1"/>
</dbReference>
<dbReference type="GO" id="GO:0008652">
    <property type="term" value="P:amino acid biosynthetic process"/>
    <property type="evidence" value="ECO:0007669"/>
    <property type="project" value="UniProtKB-UniRule"/>
</dbReference>
<evidence type="ECO:0000313" key="5">
    <source>
        <dbReference type="Proteomes" id="UP000183997"/>
    </source>
</evidence>
<comment type="catalytic activity">
    <reaction evidence="3">
        <text>chorismate = prephenate</text>
        <dbReference type="Rhea" id="RHEA:13897"/>
        <dbReference type="ChEBI" id="CHEBI:29748"/>
        <dbReference type="ChEBI" id="CHEBI:29934"/>
        <dbReference type="EC" id="5.4.99.5"/>
    </reaction>
</comment>
<accession>A0A1M6SU91</accession>
<keyword evidence="3" id="KW-0413">Isomerase</keyword>
<dbReference type="EMBL" id="FRAR01000014">
    <property type="protein sequence ID" value="SHK48138.1"/>
    <property type="molecule type" value="Genomic_DNA"/>
</dbReference>
<protein>
    <recommendedName>
        <fullName evidence="1 3">chorismate mutase</fullName>
        <ecNumber evidence="1 3">5.4.99.5</ecNumber>
    </recommendedName>
</protein>
<name>A0A1M6SU91_9FIRM</name>
<dbReference type="PROSITE" id="PS51167">
    <property type="entry name" value="CHORISMATE_MUT_1"/>
    <property type="match status" value="1"/>
</dbReference>
<dbReference type="PIRSF" id="PIRSF005965">
    <property type="entry name" value="Chor_mut_AroH"/>
    <property type="match status" value="1"/>
</dbReference>
<dbReference type="InterPro" id="IPR008243">
    <property type="entry name" value="Chorismate_mutase_AroH"/>
</dbReference>
<dbReference type="PANTHER" id="PTHR21164:SF0">
    <property type="entry name" value="CHORISMATE MUTASE AROH"/>
    <property type="match status" value="1"/>
</dbReference>
<feature type="binding site" evidence="2">
    <location>
        <position position="8"/>
    </location>
    <ligand>
        <name>prephenate</name>
        <dbReference type="ChEBI" id="CHEBI:29934"/>
    </ligand>
</feature>
<organism evidence="4 5">
    <name type="scientific">Desulforamulus aeronauticus DSM 10349</name>
    <dbReference type="NCBI Taxonomy" id="1121421"/>
    <lineage>
        <taxon>Bacteria</taxon>
        <taxon>Bacillati</taxon>
        <taxon>Bacillota</taxon>
        <taxon>Clostridia</taxon>
        <taxon>Eubacteriales</taxon>
        <taxon>Peptococcaceae</taxon>
        <taxon>Desulforamulus</taxon>
    </lineage>
</organism>
<keyword evidence="5" id="KW-1185">Reference proteome</keyword>
<dbReference type="InterPro" id="IPR035959">
    <property type="entry name" value="RutC-like_sf"/>
</dbReference>
<evidence type="ECO:0000256" key="3">
    <source>
        <dbReference type="PROSITE-ProRule" id="PRU00514"/>
    </source>
</evidence>
<dbReference type="GO" id="GO:0009073">
    <property type="term" value="P:aromatic amino acid family biosynthetic process"/>
    <property type="evidence" value="ECO:0007669"/>
    <property type="project" value="UniProtKB-UniRule"/>
</dbReference>
<feature type="binding site" evidence="2">
    <location>
        <position position="108"/>
    </location>
    <ligand>
        <name>prephenate</name>
        <dbReference type="ChEBI" id="CHEBI:29934"/>
    </ligand>
</feature>
<sequence length="121" mass="13533">MAFVRGIRGAITVEQNDSKEITEATQELLRTIIERNQLVLEDVGSVFFTATEDLNAEFPAKAARAIGWDQVPLFCALELPVKGALARCIRVLVQVNTNKSQKEIKHVYLREAVRLRPDLVG</sequence>
<dbReference type="PANTHER" id="PTHR21164">
    <property type="entry name" value="CHORISMATE MUTASE"/>
    <property type="match status" value="1"/>
</dbReference>
<dbReference type="Gene3D" id="3.30.1330.40">
    <property type="entry name" value="RutC-like"/>
    <property type="match status" value="1"/>
</dbReference>
<keyword evidence="2 3" id="KW-0057">Aromatic amino acid biosynthesis</keyword>
<proteinExistence type="predicted"/>
<evidence type="ECO:0000256" key="1">
    <source>
        <dbReference type="NCBIfam" id="TIGR01796"/>
    </source>
</evidence>
<dbReference type="STRING" id="1121421.SAMN02745123_02023"/>